<accession>A0ABN3KF18</accession>
<gene>
    <name evidence="1" type="ORF">GCM10010405_43180</name>
</gene>
<keyword evidence="2" id="KW-1185">Reference proteome</keyword>
<organism evidence="1 2">
    <name type="scientific">Streptomyces macrosporus</name>
    <dbReference type="NCBI Taxonomy" id="44032"/>
    <lineage>
        <taxon>Bacteria</taxon>
        <taxon>Bacillati</taxon>
        <taxon>Actinomycetota</taxon>
        <taxon>Actinomycetes</taxon>
        <taxon>Kitasatosporales</taxon>
        <taxon>Streptomycetaceae</taxon>
        <taxon>Streptomyces</taxon>
    </lineage>
</organism>
<dbReference type="EMBL" id="BAAASZ010000030">
    <property type="protein sequence ID" value="GAA2454687.1"/>
    <property type="molecule type" value="Genomic_DNA"/>
</dbReference>
<evidence type="ECO:0000313" key="1">
    <source>
        <dbReference type="EMBL" id="GAA2454687.1"/>
    </source>
</evidence>
<protein>
    <submittedName>
        <fullName evidence="1">Uncharacterized protein</fullName>
    </submittedName>
</protein>
<reference evidence="1 2" key="1">
    <citation type="journal article" date="2019" name="Int. J. Syst. Evol. Microbiol.">
        <title>The Global Catalogue of Microorganisms (GCM) 10K type strain sequencing project: providing services to taxonomists for standard genome sequencing and annotation.</title>
        <authorList>
            <consortium name="The Broad Institute Genomics Platform"/>
            <consortium name="The Broad Institute Genome Sequencing Center for Infectious Disease"/>
            <person name="Wu L."/>
            <person name="Ma J."/>
        </authorList>
    </citation>
    <scope>NUCLEOTIDE SEQUENCE [LARGE SCALE GENOMIC DNA]</scope>
    <source>
        <strain evidence="1 2">JCM 6305</strain>
    </source>
</reference>
<proteinExistence type="predicted"/>
<name>A0ABN3KF18_9ACTN</name>
<sequence length="90" mass="9341">MPDSLGHPFGLRQYTGALLVQTRVRAVGVFGSGADVPRRSWAPAGDVFVRGGIGPPGGVTRTGRCGTVAGLVDGREAVAMTTMVKDMLRT</sequence>
<dbReference type="Proteomes" id="UP001501638">
    <property type="component" value="Unassembled WGS sequence"/>
</dbReference>
<evidence type="ECO:0000313" key="2">
    <source>
        <dbReference type="Proteomes" id="UP001501638"/>
    </source>
</evidence>
<comment type="caution">
    <text evidence="1">The sequence shown here is derived from an EMBL/GenBank/DDBJ whole genome shotgun (WGS) entry which is preliminary data.</text>
</comment>